<dbReference type="EMBL" id="BGPR01000217">
    <property type="protein sequence ID" value="GBM05672.1"/>
    <property type="molecule type" value="Genomic_DNA"/>
</dbReference>
<reference evidence="1 2" key="1">
    <citation type="journal article" date="2019" name="Sci. Rep.">
        <title>Orb-weaving spider Araneus ventricosus genome elucidates the spidroin gene catalogue.</title>
        <authorList>
            <person name="Kono N."/>
            <person name="Nakamura H."/>
            <person name="Ohtoshi R."/>
            <person name="Moran D.A.P."/>
            <person name="Shinohara A."/>
            <person name="Yoshida Y."/>
            <person name="Fujiwara M."/>
            <person name="Mori M."/>
            <person name="Tomita M."/>
            <person name="Arakawa K."/>
        </authorList>
    </citation>
    <scope>NUCLEOTIDE SEQUENCE [LARGE SCALE GENOMIC DNA]</scope>
</reference>
<protein>
    <submittedName>
        <fullName evidence="1">Uncharacterized protein</fullName>
    </submittedName>
</protein>
<accession>A0A4Y2CMM8</accession>
<dbReference type="Proteomes" id="UP000499080">
    <property type="component" value="Unassembled WGS sequence"/>
</dbReference>
<comment type="caution">
    <text evidence="1">The sequence shown here is derived from an EMBL/GenBank/DDBJ whole genome shotgun (WGS) entry which is preliminary data.</text>
</comment>
<proteinExistence type="predicted"/>
<keyword evidence="2" id="KW-1185">Reference proteome</keyword>
<dbReference type="AlphaFoldDB" id="A0A4Y2CMM8"/>
<sequence>MAWRRNMNRREGYGFYPLAFLLTSIIQKSITGVRFSNKLLSAISLIDGGFLGFPPRGFPSASSPGRQPSPIYRILVRLLPHVIPRFLQATEDATLYNQKYPDTFQNYTNSLHRLYVFQETDIKRRTFEI</sequence>
<organism evidence="1 2">
    <name type="scientific">Araneus ventricosus</name>
    <name type="common">Orbweaver spider</name>
    <name type="synonym">Epeira ventricosa</name>
    <dbReference type="NCBI Taxonomy" id="182803"/>
    <lineage>
        <taxon>Eukaryota</taxon>
        <taxon>Metazoa</taxon>
        <taxon>Ecdysozoa</taxon>
        <taxon>Arthropoda</taxon>
        <taxon>Chelicerata</taxon>
        <taxon>Arachnida</taxon>
        <taxon>Araneae</taxon>
        <taxon>Araneomorphae</taxon>
        <taxon>Entelegynae</taxon>
        <taxon>Araneoidea</taxon>
        <taxon>Araneidae</taxon>
        <taxon>Araneus</taxon>
    </lineage>
</organism>
<evidence type="ECO:0000313" key="1">
    <source>
        <dbReference type="EMBL" id="GBM05672.1"/>
    </source>
</evidence>
<evidence type="ECO:0000313" key="2">
    <source>
        <dbReference type="Proteomes" id="UP000499080"/>
    </source>
</evidence>
<gene>
    <name evidence="1" type="ORF">AVEN_175529_1</name>
</gene>
<name>A0A4Y2CMM8_ARAVE</name>